<feature type="compositionally biased region" description="Low complexity" evidence="1">
    <location>
        <begin position="304"/>
        <end position="315"/>
    </location>
</feature>
<proteinExistence type="predicted"/>
<dbReference type="EMBL" id="MU004289">
    <property type="protein sequence ID" value="KAF2662413.1"/>
    <property type="molecule type" value="Genomic_DNA"/>
</dbReference>
<evidence type="ECO:0000256" key="2">
    <source>
        <dbReference type="SAM" id="Phobius"/>
    </source>
</evidence>
<feature type="transmembrane region" description="Helical" evidence="2">
    <location>
        <begin position="250"/>
        <end position="268"/>
    </location>
</feature>
<evidence type="ECO:0000313" key="4">
    <source>
        <dbReference type="EMBL" id="KAF2662413.1"/>
    </source>
</evidence>
<feature type="transmembrane region" description="Helical" evidence="2">
    <location>
        <begin position="54"/>
        <end position="79"/>
    </location>
</feature>
<gene>
    <name evidence="4" type="ORF">K491DRAFT_709782</name>
</gene>
<accession>A0A6A6TTY2</accession>
<feature type="transmembrane region" description="Helical" evidence="2">
    <location>
        <begin position="132"/>
        <end position="153"/>
    </location>
</feature>
<name>A0A6A6TTY2_9PLEO</name>
<dbReference type="Proteomes" id="UP000799324">
    <property type="component" value="Unassembled WGS sequence"/>
</dbReference>
<feature type="compositionally biased region" description="Basic and acidic residues" evidence="1">
    <location>
        <begin position="322"/>
        <end position="338"/>
    </location>
</feature>
<feature type="domain" description="Rhodopsin" evidence="3">
    <location>
        <begin position="39"/>
        <end position="272"/>
    </location>
</feature>
<feature type="region of interest" description="Disordered" evidence="1">
    <location>
        <begin position="374"/>
        <end position="395"/>
    </location>
</feature>
<feature type="transmembrane region" description="Helical" evidence="2">
    <location>
        <begin position="173"/>
        <end position="197"/>
    </location>
</feature>
<dbReference type="Pfam" id="PF20684">
    <property type="entry name" value="Fung_rhodopsin"/>
    <property type="match status" value="1"/>
</dbReference>
<feature type="region of interest" description="Disordered" evidence="1">
    <location>
        <begin position="411"/>
        <end position="441"/>
    </location>
</feature>
<dbReference type="InterPro" id="IPR049326">
    <property type="entry name" value="Rhodopsin_dom_fungi"/>
</dbReference>
<organism evidence="4 5">
    <name type="scientific">Lophiostoma macrostomum CBS 122681</name>
    <dbReference type="NCBI Taxonomy" id="1314788"/>
    <lineage>
        <taxon>Eukaryota</taxon>
        <taxon>Fungi</taxon>
        <taxon>Dikarya</taxon>
        <taxon>Ascomycota</taxon>
        <taxon>Pezizomycotina</taxon>
        <taxon>Dothideomycetes</taxon>
        <taxon>Pleosporomycetidae</taxon>
        <taxon>Pleosporales</taxon>
        <taxon>Lophiostomataceae</taxon>
        <taxon>Lophiostoma</taxon>
    </lineage>
</organism>
<dbReference type="OrthoDB" id="3897607at2759"/>
<protein>
    <recommendedName>
        <fullName evidence="3">Rhodopsin domain-containing protein</fullName>
    </recommendedName>
</protein>
<dbReference type="PANTHER" id="PTHR38794">
    <property type="entry name" value="INTEGRAL MEMBRANE PROTEIN"/>
    <property type="match status" value="1"/>
</dbReference>
<feature type="compositionally biased region" description="Basic residues" evidence="1">
    <location>
        <begin position="339"/>
        <end position="353"/>
    </location>
</feature>
<evidence type="ECO:0000256" key="1">
    <source>
        <dbReference type="SAM" id="MobiDB-lite"/>
    </source>
</evidence>
<evidence type="ECO:0000259" key="3">
    <source>
        <dbReference type="Pfam" id="PF20684"/>
    </source>
</evidence>
<feature type="transmembrane region" description="Helical" evidence="2">
    <location>
        <begin position="99"/>
        <end position="120"/>
    </location>
</feature>
<keyword evidence="2" id="KW-0812">Transmembrane</keyword>
<feature type="transmembrane region" description="Helical" evidence="2">
    <location>
        <begin position="209"/>
        <end position="230"/>
    </location>
</feature>
<reference evidence="4" key="1">
    <citation type="journal article" date="2020" name="Stud. Mycol.">
        <title>101 Dothideomycetes genomes: a test case for predicting lifestyles and emergence of pathogens.</title>
        <authorList>
            <person name="Haridas S."/>
            <person name="Albert R."/>
            <person name="Binder M."/>
            <person name="Bloem J."/>
            <person name="Labutti K."/>
            <person name="Salamov A."/>
            <person name="Andreopoulos B."/>
            <person name="Baker S."/>
            <person name="Barry K."/>
            <person name="Bills G."/>
            <person name="Bluhm B."/>
            <person name="Cannon C."/>
            <person name="Castanera R."/>
            <person name="Culley D."/>
            <person name="Daum C."/>
            <person name="Ezra D."/>
            <person name="Gonzalez J."/>
            <person name="Henrissat B."/>
            <person name="Kuo A."/>
            <person name="Liang C."/>
            <person name="Lipzen A."/>
            <person name="Lutzoni F."/>
            <person name="Magnuson J."/>
            <person name="Mondo S."/>
            <person name="Nolan M."/>
            <person name="Ohm R."/>
            <person name="Pangilinan J."/>
            <person name="Park H.-J."/>
            <person name="Ramirez L."/>
            <person name="Alfaro M."/>
            <person name="Sun H."/>
            <person name="Tritt A."/>
            <person name="Yoshinaga Y."/>
            <person name="Zwiers L.-H."/>
            <person name="Turgeon B."/>
            <person name="Goodwin S."/>
            <person name="Spatafora J."/>
            <person name="Crous P."/>
            <person name="Grigoriev I."/>
        </authorList>
    </citation>
    <scope>NUCLEOTIDE SEQUENCE</scope>
    <source>
        <strain evidence="4">CBS 122681</strain>
    </source>
</reference>
<dbReference type="PANTHER" id="PTHR38794:SF1">
    <property type="entry name" value="INTEGRAL MEMBRANE PROTEIN"/>
    <property type="match status" value="1"/>
</dbReference>
<evidence type="ECO:0000313" key="5">
    <source>
        <dbReference type="Proteomes" id="UP000799324"/>
    </source>
</evidence>
<feature type="region of interest" description="Disordered" evidence="1">
    <location>
        <begin position="300"/>
        <end position="353"/>
    </location>
</feature>
<sequence>MATEEGPRHAVITPDDHGAILSMTAWFLACTLVLCTATRLIVRFTTQQMPSTDDVYIVVAAVFAIGGTIAMSLAVNSGLGKRAHAITGDNISSIHKDVYAATILYVLTVGLSKFSMCAFLTRLAATKLHKMAIAVLGIVVLCWTIAITIGVVFECALPRPWEVFTGKCIDPLAFWTPATVVDVCTDVAMIIIPIHIVWGLQMQGQRKAVVVFIFLVRVVLIIASLARLLYLRHFVRSGMDASFDSIPYGLATQVHSTLSIIVACSSALKPFMDSVRTGMLSVSLAKHGAGTTFGQDSYNLRTLSNSGNDSSHASSQQQNRPVSEHYEQIYENQREASRSRSRSRTRNNTRKHVLLQDSYGRIIKRPLADIESRASFSSGDSISPPRPTSPPTELRPDLTMFRARIISESGSRGHLRGVDAGNDSLRPRGSGDGAESQKGLIQTTKTWDVRFDDNYHAT</sequence>
<keyword evidence="2" id="KW-0472">Membrane</keyword>
<keyword evidence="2" id="KW-1133">Transmembrane helix</keyword>
<feature type="transmembrane region" description="Helical" evidence="2">
    <location>
        <begin position="20"/>
        <end position="42"/>
    </location>
</feature>
<dbReference type="AlphaFoldDB" id="A0A6A6TTY2"/>
<keyword evidence="5" id="KW-1185">Reference proteome</keyword>